<sequence length="108" mass="12081">MQQICVLSVSARLALHFVYHSVFPFFCLLPTVSSFPEVFSIPTHTLKQMLFLISPFWSSQLCSFEFDLPSLSYTSKSPSLGARQTSKYTPIEPSTREAQQAGVVSGRD</sequence>
<feature type="compositionally biased region" description="Polar residues" evidence="1">
    <location>
        <begin position="74"/>
        <end position="88"/>
    </location>
</feature>
<organism evidence="2 3">
    <name type="scientific">Phialemonium thermophilum</name>
    <dbReference type="NCBI Taxonomy" id="223376"/>
    <lineage>
        <taxon>Eukaryota</taxon>
        <taxon>Fungi</taxon>
        <taxon>Dikarya</taxon>
        <taxon>Ascomycota</taxon>
        <taxon>Pezizomycotina</taxon>
        <taxon>Sordariomycetes</taxon>
        <taxon>Sordariomycetidae</taxon>
        <taxon>Cephalothecales</taxon>
        <taxon>Cephalothecaceae</taxon>
        <taxon>Phialemonium</taxon>
    </lineage>
</organism>
<gene>
    <name evidence="2" type="ORF">VTK73DRAFT_9623</name>
</gene>
<keyword evidence="3" id="KW-1185">Reference proteome</keyword>
<name>A0ABR3XKB1_9PEZI</name>
<reference evidence="2 3" key="1">
    <citation type="journal article" date="2024" name="Commun. Biol.">
        <title>Comparative genomic analysis of thermophilic fungi reveals convergent evolutionary adaptations and gene losses.</title>
        <authorList>
            <person name="Steindorff A.S."/>
            <person name="Aguilar-Pontes M.V."/>
            <person name="Robinson A.J."/>
            <person name="Andreopoulos B."/>
            <person name="LaButti K."/>
            <person name="Kuo A."/>
            <person name="Mondo S."/>
            <person name="Riley R."/>
            <person name="Otillar R."/>
            <person name="Haridas S."/>
            <person name="Lipzen A."/>
            <person name="Grimwood J."/>
            <person name="Schmutz J."/>
            <person name="Clum A."/>
            <person name="Reid I.D."/>
            <person name="Moisan M.C."/>
            <person name="Butler G."/>
            <person name="Nguyen T.T.M."/>
            <person name="Dewar K."/>
            <person name="Conant G."/>
            <person name="Drula E."/>
            <person name="Henrissat B."/>
            <person name="Hansel C."/>
            <person name="Singer S."/>
            <person name="Hutchinson M.I."/>
            <person name="de Vries R.P."/>
            <person name="Natvig D.O."/>
            <person name="Powell A.J."/>
            <person name="Tsang A."/>
            <person name="Grigoriev I.V."/>
        </authorList>
    </citation>
    <scope>NUCLEOTIDE SEQUENCE [LARGE SCALE GENOMIC DNA]</scope>
    <source>
        <strain evidence="2 3">ATCC 24622</strain>
    </source>
</reference>
<dbReference type="EMBL" id="JAZHXJ010000082">
    <property type="protein sequence ID" value="KAL1876185.1"/>
    <property type="molecule type" value="Genomic_DNA"/>
</dbReference>
<comment type="caution">
    <text evidence="2">The sequence shown here is derived from an EMBL/GenBank/DDBJ whole genome shotgun (WGS) entry which is preliminary data.</text>
</comment>
<feature type="region of interest" description="Disordered" evidence="1">
    <location>
        <begin position="74"/>
        <end position="108"/>
    </location>
</feature>
<protein>
    <recommendedName>
        <fullName evidence="4">Secreted protein</fullName>
    </recommendedName>
</protein>
<evidence type="ECO:0008006" key="4">
    <source>
        <dbReference type="Google" id="ProtNLM"/>
    </source>
</evidence>
<evidence type="ECO:0000313" key="3">
    <source>
        <dbReference type="Proteomes" id="UP001586593"/>
    </source>
</evidence>
<evidence type="ECO:0000256" key="1">
    <source>
        <dbReference type="SAM" id="MobiDB-lite"/>
    </source>
</evidence>
<accession>A0ABR3XKB1</accession>
<proteinExistence type="predicted"/>
<evidence type="ECO:0000313" key="2">
    <source>
        <dbReference type="EMBL" id="KAL1876185.1"/>
    </source>
</evidence>
<dbReference type="Proteomes" id="UP001586593">
    <property type="component" value="Unassembled WGS sequence"/>
</dbReference>